<evidence type="ECO:0000313" key="2">
    <source>
        <dbReference type="EMBL" id="OMO81354.1"/>
    </source>
</evidence>
<protein>
    <recommendedName>
        <fullName evidence="4">Holocarboxylase synthetase</fullName>
    </recommendedName>
</protein>
<dbReference type="Gramene" id="OMO81354">
    <property type="protein sequence ID" value="OMO81354"/>
    <property type="gene ID" value="CCACVL1_12461"/>
</dbReference>
<dbReference type="STRING" id="210143.A0A1R3IFK4"/>
<evidence type="ECO:0000313" key="3">
    <source>
        <dbReference type="Proteomes" id="UP000188268"/>
    </source>
</evidence>
<comment type="caution">
    <text evidence="2">The sequence shown here is derived from an EMBL/GenBank/DDBJ whole genome shotgun (WGS) entry which is preliminary data.</text>
</comment>
<feature type="compositionally biased region" description="Basic and acidic residues" evidence="1">
    <location>
        <begin position="202"/>
        <end position="215"/>
    </location>
</feature>
<sequence length="215" mass="23951">MGKKRKSIATSLDEVDRTMYASFCSAANSLSQLYTQAMNQQKLSFQAGKRHSLEKLYQWIWRQQEGGSRVTTMDILNYIQNELDYSGEEPPMSPRAPNQQQNTQPTMQFINNSFMVSSGSSGQAAGRGNRPEHCDQQSKNLVFSNALSSPVRQSLQHYHISQGGYCPNGGLTSGNGARNNESNFLQHQTRDSNPLSSNDSSMDMHADSPSHESTY</sequence>
<dbReference type="AlphaFoldDB" id="A0A1R3IFK4"/>
<feature type="region of interest" description="Disordered" evidence="1">
    <location>
        <begin position="187"/>
        <end position="215"/>
    </location>
</feature>
<dbReference type="PIRSF" id="PIRSF009193">
    <property type="entry name" value="UCP009193"/>
    <property type="match status" value="1"/>
</dbReference>
<dbReference type="OrthoDB" id="755598at2759"/>
<dbReference type="InterPro" id="IPR016549">
    <property type="entry name" value="UCP009193"/>
</dbReference>
<feature type="compositionally biased region" description="Polar residues" evidence="1">
    <location>
        <begin position="187"/>
        <end position="201"/>
    </location>
</feature>
<evidence type="ECO:0000256" key="1">
    <source>
        <dbReference type="SAM" id="MobiDB-lite"/>
    </source>
</evidence>
<proteinExistence type="predicted"/>
<keyword evidence="3" id="KW-1185">Reference proteome</keyword>
<evidence type="ECO:0008006" key="4">
    <source>
        <dbReference type="Google" id="ProtNLM"/>
    </source>
</evidence>
<reference evidence="2 3" key="1">
    <citation type="submission" date="2013-09" db="EMBL/GenBank/DDBJ databases">
        <title>Corchorus capsularis genome sequencing.</title>
        <authorList>
            <person name="Alam M."/>
            <person name="Haque M.S."/>
            <person name="Islam M.S."/>
            <person name="Emdad E.M."/>
            <person name="Islam M.M."/>
            <person name="Ahmed B."/>
            <person name="Halim A."/>
            <person name="Hossen Q.M.M."/>
            <person name="Hossain M.Z."/>
            <person name="Ahmed R."/>
            <person name="Khan M.M."/>
            <person name="Islam R."/>
            <person name="Rashid M.M."/>
            <person name="Khan S.A."/>
            <person name="Rahman M.S."/>
            <person name="Alam M."/>
        </authorList>
    </citation>
    <scope>NUCLEOTIDE SEQUENCE [LARGE SCALE GENOMIC DNA]</scope>
    <source>
        <strain evidence="3">cv. CVL-1</strain>
        <tissue evidence="2">Whole seedling</tissue>
    </source>
</reference>
<dbReference type="EMBL" id="AWWV01010175">
    <property type="protein sequence ID" value="OMO81354.1"/>
    <property type="molecule type" value="Genomic_DNA"/>
</dbReference>
<gene>
    <name evidence="2" type="ORF">CCACVL1_12461</name>
</gene>
<accession>A0A1R3IFK4</accession>
<feature type="compositionally biased region" description="Low complexity" evidence="1">
    <location>
        <begin position="117"/>
        <end position="128"/>
    </location>
</feature>
<organism evidence="2 3">
    <name type="scientific">Corchorus capsularis</name>
    <name type="common">Jute</name>
    <dbReference type="NCBI Taxonomy" id="210143"/>
    <lineage>
        <taxon>Eukaryota</taxon>
        <taxon>Viridiplantae</taxon>
        <taxon>Streptophyta</taxon>
        <taxon>Embryophyta</taxon>
        <taxon>Tracheophyta</taxon>
        <taxon>Spermatophyta</taxon>
        <taxon>Magnoliopsida</taxon>
        <taxon>eudicotyledons</taxon>
        <taxon>Gunneridae</taxon>
        <taxon>Pentapetalae</taxon>
        <taxon>rosids</taxon>
        <taxon>malvids</taxon>
        <taxon>Malvales</taxon>
        <taxon>Malvaceae</taxon>
        <taxon>Grewioideae</taxon>
        <taxon>Apeibeae</taxon>
        <taxon>Corchorus</taxon>
    </lineage>
</organism>
<dbReference type="Proteomes" id="UP000188268">
    <property type="component" value="Unassembled WGS sequence"/>
</dbReference>
<feature type="region of interest" description="Disordered" evidence="1">
    <location>
        <begin position="117"/>
        <end position="136"/>
    </location>
</feature>
<dbReference type="OMA" id="NELECCI"/>
<dbReference type="PANTHER" id="PTHR33675">
    <property type="entry name" value="NUCLEAR RECEPTOR FAMILY 2 GROUP C PROTEIN"/>
    <property type="match status" value="1"/>
</dbReference>
<name>A0A1R3IFK4_COCAP</name>
<dbReference type="PANTHER" id="PTHR33675:SF10">
    <property type="entry name" value="NUCLEAR RECEPTOR FAMILY 2 GROUP C PROTEIN"/>
    <property type="match status" value="1"/>
</dbReference>